<evidence type="ECO:0000313" key="2">
    <source>
        <dbReference type="EMBL" id="CAB4162455.1"/>
    </source>
</evidence>
<gene>
    <name evidence="1" type="ORF">UFOVP436_46</name>
    <name evidence="2" type="ORF">UFOVP784_46</name>
</gene>
<protein>
    <recommendedName>
        <fullName evidence="3">LysM domain-containing protein</fullName>
    </recommendedName>
</protein>
<reference evidence="2" key="1">
    <citation type="submission" date="2020-04" db="EMBL/GenBank/DDBJ databases">
        <authorList>
            <person name="Chiriac C."/>
            <person name="Salcher M."/>
            <person name="Ghai R."/>
            <person name="Kavagutti S V."/>
        </authorList>
    </citation>
    <scope>NUCLEOTIDE SEQUENCE</scope>
</reference>
<organism evidence="2">
    <name type="scientific">uncultured Caudovirales phage</name>
    <dbReference type="NCBI Taxonomy" id="2100421"/>
    <lineage>
        <taxon>Viruses</taxon>
        <taxon>Duplodnaviria</taxon>
        <taxon>Heunggongvirae</taxon>
        <taxon>Uroviricota</taxon>
        <taxon>Caudoviricetes</taxon>
        <taxon>Peduoviridae</taxon>
        <taxon>Maltschvirus</taxon>
        <taxon>Maltschvirus maltsch</taxon>
    </lineage>
</organism>
<dbReference type="EMBL" id="LR796737">
    <property type="protein sequence ID" value="CAB4162455.1"/>
    <property type="molecule type" value="Genomic_DNA"/>
</dbReference>
<evidence type="ECO:0008006" key="3">
    <source>
        <dbReference type="Google" id="ProtNLM"/>
    </source>
</evidence>
<accession>A0A6J5NZV5</accession>
<sequence>MSTSKTLVGILVALFIGFAIGLFGKLGIEPVSCPVESVTANYGDSFWTIDSQIGCKGGLNKQDRISQIIKLNGGQDQIRQGQLVILPTK</sequence>
<name>A0A6J5NZV5_9CAUD</name>
<dbReference type="EMBL" id="LR796418">
    <property type="protein sequence ID" value="CAB4142893.1"/>
    <property type="molecule type" value="Genomic_DNA"/>
</dbReference>
<evidence type="ECO:0000313" key="1">
    <source>
        <dbReference type="EMBL" id="CAB4142893.1"/>
    </source>
</evidence>
<proteinExistence type="predicted"/>